<evidence type="ECO:0000313" key="2">
    <source>
        <dbReference type="Proteomes" id="UP001182556"/>
    </source>
</evidence>
<keyword evidence="2" id="KW-1185">Reference proteome</keyword>
<sequence length="188" mass="20911">MHLKSIERLLSMPLMPLTHSSHALLSGPVVFRRQSTDVDRSRRVIWLPVRLIGRAFASSVNQLNWGFSHRLEKWPNGLITLVVCLIVTQVSHFSCRIRYPRSCSNAPTYLSVVLSSYVWWGRPHRPASTSCTHVPPPPNSRVPLSSASLCLIPCINCGPGRRVHLHTSLSLPSMRSLGMITITSGGPM</sequence>
<dbReference type="AlphaFoldDB" id="A0AAD9FVR1"/>
<proteinExistence type="predicted"/>
<evidence type="ECO:0000313" key="1">
    <source>
        <dbReference type="EMBL" id="KAK1927149.1"/>
    </source>
</evidence>
<organism evidence="1 2">
    <name type="scientific">Papiliotrema laurentii</name>
    <name type="common">Cryptococcus laurentii</name>
    <dbReference type="NCBI Taxonomy" id="5418"/>
    <lineage>
        <taxon>Eukaryota</taxon>
        <taxon>Fungi</taxon>
        <taxon>Dikarya</taxon>
        <taxon>Basidiomycota</taxon>
        <taxon>Agaricomycotina</taxon>
        <taxon>Tremellomycetes</taxon>
        <taxon>Tremellales</taxon>
        <taxon>Rhynchogastremaceae</taxon>
        <taxon>Papiliotrema</taxon>
    </lineage>
</organism>
<dbReference type="Proteomes" id="UP001182556">
    <property type="component" value="Unassembled WGS sequence"/>
</dbReference>
<name>A0AAD9FVR1_PAPLA</name>
<gene>
    <name evidence="1" type="ORF">DB88DRAFT_476908</name>
</gene>
<comment type="caution">
    <text evidence="1">The sequence shown here is derived from an EMBL/GenBank/DDBJ whole genome shotgun (WGS) entry which is preliminary data.</text>
</comment>
<reference evidence="1" key="1">
    <citation type="submission" date="2023-02" db="EMBL/GenBank/DDBJ databases">
        <title>Identification and recombinant expression of a fungal hydrolase from Papiliotrema laurentii that hydrolyzes apple cutin and clears colloidal polyester polyurethane.</title>
        <authorList>
            <consortium name="DOE Joint Genome Institute"/>
            <person name="Roman V.A."/>
            <person name="Bojanowski C."/>
            <person name="Crable B.R."/>
            <person name="Wagner D.N."/>
            <person name="Hung C.S."/>
            <person name="Nadeau L.J."/>
            <person name="Schratz L."/>
            <person name="Haridas S."/>
            <person name="Pangilinan J."/>
            <person name="Lipzen A."/>
            <person name="Na H."/>
            <person name="Yan M."/>
            <person name="Ng V."/>
            <person name="Grigoriev I.V."/>
            <person name="Spatafora J.W."/>
            <person name="Barlow D."/>
            <person name="Biffinger J."/>
            <person name="Kelley-Loughnane N."/>
            <person name="Varaljay V.A."/>
            <person name="Crookes-Goodson W.J."/>
        </authorList>
    </citation>
    <scope>NUCLEOTIDE SEQUENCE</scope>
    <source>
        <strain evidence="1">5307AH</strain>
    </source>
</reference>
<protein>
    <submittedName>
        <fullName evidence="1">Uncharacterized protein</fullName>
    </submittedName>
</protein>
<accession>A0AAD9FVR1</accession>
<dbReference type="EMBL" id="JAODAN010000001">
    <property type="protein sequence ID" value="KAK1927149.1"/>
    <property type="molecule type" value="Genomic_DNA"/>
</dbReference>